<feature type="compositionally biased region" description="Basic and acidic residues" evidence="13">
    <location>
        <begin position="617"/>
        <end position="628"/>
    </location>
</feature>
<feature type="region of interest" description="Disordered" evidence="13">
    <location>
        <begin position="992"/>
        <end position="1020"/>
    </location>
</feature>
<comment type="catalytic activity">
    <reaction evidence="12">
        <text>a 1,2-diacyl-sn-glycero-3-phosphocholine(in) = a 1,2-diacyl-sn-glycero-3-phosphocholine(out)</text>
        <dbReference type="Rhea" id="RHEA:38571"/>
        <dbReference type="ChEBI" id="CHEBI:57643"/>
    </reaction>
</comment>
<organism evidence="14 15">
    <name type="scientific">Hyaloscypha hepaticicola</name>
    <dbReference type="NCBI Taxonomy" id="2082293"/>
    <lineage>
        <taxon>Eukaryota</taxon>
        <taxon>Fungi</taxon>
        <taxon>Dikarya</taxon>
        <taxon>Ascomycota</taxon>
        <taxon>Pezizomycotina</taxon>
        <taxon>Leotiomycetes</taxon>
        <taxon>Helotiales</taxon>
        <taxon>Hyaloscyphaceae</taxon>
        <taxon>Hyaloscypha</taxon>
    </lineage>
</organism>
<evidence type="ECO:0000256" key="10">
    <source>
        <dbReference type="ARBA" id="ARBA00024479"/>
    </source>
</evidence>
<feature type="compositionally biased region" description="Polar residues" evidence="13">
    <location>
        <begin position="604"/>
        <end position="616"/>
    </location>
</feature>
<comment type="subcellular location">
    <subcellularLocation>
        <location evidence="1">Endoplasmic reticulum membrane</location>
        <topology evidence="1">Peripheral membrane protein</topology>
    </subcellularLocation>
    <subcellularLocation>
        <location evidence="2">Preautophagosomal structure membrane</location>
        <topology evidence="2">Peripheral membrane protein</topology>
    </subcellularLocation>
</comment>
<dbReference type="GO" id="GO:0061908">
    <property type="term" value="C:phagophore"/>
    <property type="evidence" value="ECO:0007669"/>
    <property type="project" value="TreeGrafter"/>
</dbReference>
<dbReference type="GO" id="GO:0061709">
    <property type="term" value="P:reticulophagy"/>
    <property type="evidence" value="ECO:0007669"/>
    <property type="project" value="TreeGrafter"/>
</dbReference>
<evidence type="ECO:0000256" key="13">
    <source>
        <dbReference type="SAM" id="MobiDB-lite"/>
    </source>
</evidence>
<dbReference type="GO" id="GO:0034727">
    <property type="term" value="P:piecemeal microautophagy of the nucleus"/>
    <property type="evidence" value="ECO:0007669"/>
    <property type="project" value="TreeGrafter"/>
</dbReference>
<feature type="compositionally biased region" description="Basic and acidic residues" evidence="13">
    <location>
        <begin position="134"/>
        <end position="145"/>
    </location>
</feature>
<proteinExistence type="inferred from homology"/>
<dbReference type="EMBL" id="KZ613474">
    <property type="protein sequence ID" value="PMD23955.1"/>
    <property type="molecule type" value="Genomic_DNA"/>
</dbReference>
<keyword evidence="5" id="KW-0813">Transport</keyword>
<accession>A0A2J6QCH6</accession>
<feature type="compositionally biased region" description="Acidic residues" evidence="13">
    <location>
        <begin position="547"/>
        <end position="566"/>
    </location>
</feature>
<dbReference type="GO" id="GO:0034045">
    <property type="term" value="C:phagophore assembly site membrane"/>
    <property type="evidence" value="ECO:0007669"/>
    <property type="project" value="UniProtKB-SubCell"/>
</dbReference>
<evidence type="ECO:0000256" key="9">
    <source>
        <dbReference type="ARBA" id="ARBA00023136"/>
    </source>
</evidence>
<evidence type="ECO:0000256" key="2">
    <source>
        <dbReference type="ARBA" id="ARBA00004623"/>
    </source>
</evidence>
<evidence type="ECO:0000256" key="12">
    <source>
        <dbReference type="ARBA" id="ARBA00024631"/>
    </source>
</evidence>
<evidence type="ECO:0000313" key="14">
    <source>
        <dbReference type="EMBL" id="PMD23955.1"/>
    </source>
</evidence>
<evidence type="ECO:0000256" key="6">
    <source>
        <dbReference type="ARBA" id="ARBA00022824"/>
    </source>
</evidence>
<dbReference type="GO" id="GO:0000045">
    <property type="term" value="P:autophagosome assembly"/>
    <property type="evidence" value="ECO:0007669"/>
    <property type="project" value="TreeGrafter"/>
</dbReference>
<feature type="compositionally biased region" description="Polar residues" evidence="13">
    <location>
        <begin position="511"/>
        <end position="530"/>
    </location>
</feature>
<dbReference type="OrthoDB" id="18982at2759"/>
<feature type="compositionally biased region" description="Low complexity" evidence="13">
    <location>
        <begin position="1742"/>
        <end position="1756"/>
    </location>
</feature>
<sequence length="2178" mass="236795">MASYVQAYFQASSMPKRLLQYALSRLEILDTNALGLDNVDIALGKNTVLEFRDVGLRLKKLETLLQLPPSLELTKARILLLRISVPVDVYSSPISVEVEGVESQLRVRYRSEQPTSTNHDRNRKRPQSKPAHSNAEKGGRDPHFEDDPDSVIPTAADLAQSFLQTEPEKERAQLEAALLSEAHDIGTSSFMSEDGELPVGTGTALSLPVFMTTFIQGIVDRVQLRIRGVTFNLDVDIPNDSAPPQPSSATDPVTIQLKIDEVDVEGVTYGLERGSKPASNHPSPQSKDGKRLVCLSGIRGLLISEANLFSSLARSSALSSPSAAHSDIFEERKSASQSSWSPRESVLKAADRGSSPEQRSTVSPGFPMKSSSRKTVDPNSRHGSILASDSGRFDDASEDGDGSKMSESGHLSEIGDSVFRNSAYLDQVGGSQYSVENNDEGGSYRFLPSTPRGHDKSLLSALSTPRASVHLTGGGESSVIGLRTVEDEPPLSMLQSTILPTRFHTRFSADRVSQSQPSLPSGNLRLSAQANYPPAPTGKIGSNPTENAEESDGEEDSSTPSGEEDLAQSQLFSHEDAESMYMSALSHDSSSSRFPGGWAHPSSDRSTPGSPKSPQESTEHLDNLEHARHAAPGQASPENEHSTPSISASDTPGRISKITSDASTGTQHIPSVPQSSSSASERSAASSDEYSKLTKQVFTLDRIDIYLPPMATLSGSNASDLSTTSSMFTSTFDGQSHANNSAINIPGAFSTHLHPPRTSSTPHKSPPSSPLEDPERQLKDSKGTVEVLIGHLLVHFDISIGRLAFKLIYQLKAVFNQGPPSTQPSQSEQAPIDRTYILSAEDISLKFLDRLEGTLGHPSELDRERWSAPPETDILLRTTFTGLEVKTHTLNSTTTTSLALKKFIFGYAQENIVSFDAALQLKASVRDLKASAGIDVSMDITHTSDVTRCVITTLPMHVSIDLQRLDETFSWFGGLSSVLNLGSSIASNATITANSPGKPKPRGVRFETPIRPDDKSMASQNKASVRIGGFILDLVGTECSVGVETSAVKVVSRSEGIGVNIQRIRLSGPHLRRSQEPAIDIDITSTSIEYALSPIDADLDRLLSLITPSKAKYDQDDDILLDTLLRQRKQGAVLRVSVNDIQTRIGRLHELGYLPELGDEVSRLSTVAKYLPDDDRPGLLSLITVKKFNVQLDVNNALGTIQLFSTDVDVAQISLPALIALSVYTISVRRNSSEDLIRAATDPELRQPGARAPAIMARMIGDEMEPVVKLKLWNLEAEYRVPTLMILLGLAENATAQDISASLTASVATLTDFARSKVPHRVNRVIHEPVRPGKPSSADSKPLIIDVVLRDCLLGLNPLGQPSKLLVALTEAHLMAALPKDQNVNASLDLSKASLLIIDNVANLTSVDLSSRTRRHSFDGGSTQVADLGYMGYVAVGSLSSAKAIIQLSTNEDGDRSIDVELRDDLFVLESCADSTQTLIAILNGLTPPTPPSKEIKYRTKVIPVQDLLASLSGDAFGTAEGDYNFDDDFPIDGSEGEYPGGEDDGDLEFDSHYYQKGSGEQYNQTVLEFEAGSSTSTHLMSRDTRDGVLLESIVESHEEPTGETLEFQDDHFGTGSILEGTAHRWNSAKNTYDRSNVQKVKKSPLKICIRDVHIIWNLFDGFDWQRTRDTITKAVQDVESKAIEKRARNERRPTFEQDIEDEETVIGDFLFNSIYIEIPANRDPRELAAAINQELNDNATETESIATTSLSSSPSRQGVPRRSKSKKLRLNRSKHHKITFELRGVSVDLVAFPPDSGETQSSVDIRVHDFEIFDHVPTSTWRKFATYMQDAGERETGTSMIHIEILNVKPVPELAASEIVLKATVLPLRLHVDQDALDFITRFFEFKDDSASVHARPGDAPFLQRVEVNSIQVKLDFKPKRVDYAGLRSGHTTEFMNFLILDEADMVLRHTIIYGISGFDKLGKTLNDIWMPEIKRNQLPGILAGLAPVRSLVNVGDGFRHLVLVPIREYKKDGRIVRGISKGAAAFAKTTGTELVKLGAKVAIGVQTVLQGAEGFLGPGAQPTKTPLEDDDAEEEPKQISLYANQPVGVMQGLRGGYSGLQRDLLLARDAIIAVPGEVMESGNAAGVLKAVRKHAPTVILRPAIGVAKAGGQILMGATNALDPVNLQKAEAKYKKH</sequence>
<dbReference type="GO" id="GO:0032266">
    <property type="term" value="F:phosphatidylinositol-3-phosphate binding"/>
    <property type="evidence" value="ECO:0007669"/>
    <property type="project" value="TreeGrafter"/>
</dbReference>
<evidence type="ECO:0000256" key="5">
    <source>
        <dbReference type="ARBA" id="ARBA00022448"/>
    </source>
</evidence>
<feature type="compositionally biased region" description="Basic residues" evidence="13">
    <location>
        <begin position="1760"/>
        <end position="1771"/>
    </location>
</feature>
<dbReference type="GO" id="GO:0043495">
    <property type="term" value="F:protein-membrane adaptor activity"/>
    <property type="evidence" value="ECO:0007669"/>
    <property type="project" value="TreeGrafter"/>
</dbReference>
<feature type="region of interest" description="Disordered" evidence="13">
    <location>
        <begin position="581"/>
        <end position="690"/>
    </location>
</feature>
<evidence type="ECO:0000256" key="11">
    <source>
        <dbReference type="ARBA" id="ARBA00024615"/>
    </source>
</evidence>
<comment type="catalytic activity">
    <reaction evidence="10">
        <text>a 1,2-diacyl-sn-glycero-3-phospho-L-serine(in) = a 1,2-diacyl-sn-glycero-3-phospho-L-serine(out)</text>
        <dbReference type="Rhea" id="RHEA:38663"/>
        <dbReference type="ChEBI" id="CHEBI:57262"/>
    </reaction>
</comment>
<feature type="region of interest" description="Disordered" evidence="13">
    <location>
        <begin position="329"/>
        <end position="410"/>
    </location>
</feature>
<dbReference type="Proteomes" id="UP000235672">
    <property type="component" value="Unassembled WGS sequence"/>
</dbReference>
<feature type="region of interest" description="Disordered" evidence="13">
    <location>
        <begin position="1742"/>
        <end position="1771"/>
    </location>
</feature>
<dbReference type="GO" id="GO:0061723">
    <property type="term" value="P:glycophagy"/>
    <property type="evidence" value="ECO:0007669"/>
    <property type="project" value="TreeGrafter"/>
</dbReference>
<evidence type="ECO:0000256" key="1">
    <source>
        <dbReference type="ARBA" id="ARBA00004406"/>
    </source>
</evidence>
<dbReference type="GO" id="GO:0000422">
    <property type="term" value="P:autophagy of mitochondrion"/>
    <property type="evidence" value="ECO:0007669"/>
    <property type="project" value="TreeGrafter"/>
</dbReference>
<keyword evidence="9" id="KW-0472">Membrane</keyword>
<dbReference type="InterPro" id="IPR026849">
    <property type="entry name" value="ATG2"/>
</dbReference>
<dbReference type="Pfam" id="PF13329">
    <property type="entry name" value="ATG2_CAD"/>
    <property type="match status" value="1"/>
</dbReference>
<feature type="region of interest" description="Disordered" evidence="13">
    <location>
        <begin position="271"/>
        <end position="290"/>
    </location>
</feature>
<feature type="region of interest" description="Disordered" evidence="13">
    <location>
        <begin position="739"/>
        <end position="779"/>
    </location>
</feature>
<feature type="compositionally biased region" description="Basic and acidic residues" evidence="13">
    <location>
        <begin position="1004"/>
        <end position="1016"/>
    </location>
</feature>
<evidence type="ECO:0000256" key="4">
    <source>
        <dbReference type="ARBA" id="ARBA00018070"/>
    </source>
</evidence>
<evidence type="ECO:0000256" key="3">
    <source>
        <dbReference type="ARBA" id="ARBA00009714"/>
    </source>
</evidence>
<keyword evidence="7" id="KW-0072">Autophagy</keyword>
<dbReference type="PANTHER" id="PTHR13190:SF1">
    <property type="entry name" value="AUTOPHAGY-RELATED 2, ISOFORM A"/>
    <property type="match status" value="1"/>
</dbReference>
<keyword evidence="15" id="KW-1185">Reference proteome</keyword>
<protein>
    <recommendedName>
        <fullName evidence="4">Autophagy-related protein 2</fullName>
    </recommendedName>
</protein>
<dbReference type="STRING" id="1745343.A0A2J6QCH6"/>
<dbReference type="GO" id="GO:0006869">
    <property type="term" value="P:lipid transport"/>
    <property type="evidence" value="ECO:0007669"/>
    <property type="project" value="UniProtKB-KW"/>
</dbReference>
<name>A0A2J6QCH6_9HELO</name>
<gene>
    <name evidence="14" type="ORF">NA56DRAFT_687462</name>
</gene>
<comment type="similarity">
    <text evidence="3">Belongs to the ATG2 family.</text>
</comment>
<dbReference type="GO" id="GO:0005789">
    <property type="term" value="C:endoplasmic reticulum membrane"/>
    <property type="evidence" value="ECO:0007669"/>
    <property type="project" value="UniProtKB-SubCell"/>
</dbReference>
<evidence type="ECO:0000256" key="7">
    <source>
        <dbReference type="ARBA" id="ARBA00023006"/>
    </source>
</evidence>
<feature type="region of interest" description="Disordered" evidence="13">
    <location>
        <begin position="508"/>
        <end position="566"/>
    </location>
</feature>
<evidence type="ECO:0000313" key="15">
    <source>
        <dbReference type="Proteomes" id="UP000235672"/>
    </source>
</evidence>
<keyword evidence="8" id="KW-0445">Lipid transport</keyword>
<reference evidence="14 15" key="1">
    <citation type="submission" date="2016-05" db="EMBL/GenBank/DDBJ databases">
        <title>A degradative enzymes factory behind the ericoid mycorrhizal symbiosis.</title>
        <authorList>
            <consortium name="DOE Joint Genome Institute"/>
            <person name="Martino E."/>
            <person name="Morin E."/>
            <person name="Grelet G."/>
            <person name="Kuo A."/>
            <person name="Kohler A."/>
            <person name="Daghino S."/>
            <person name="Barry K."/>
            <person name="Choi C."/>
            <person name="Cichocki N."/>
            <person name="Clum A."/>
            <person name="Copeland A."/>
            <person name="Hainaut M."/>
            <person name="Haridas S."/>
            <person name="Labutti K."/>
            <person name="Lindquist E."/>
            <person name="Lipzen A."/>
            <person name="Khouja H.-R."/>
            <person name="Murat C."/>
            <person name="Ohm R."/>
            <person name="Olson A."/>
            <person name="Spatafora J."/>
            <person name="Veneault-Fourrey C."/>
            <person name="Henrissat B."/>
            <person name="Grigoriev I."/>
            <person name="Martin F."/>
            <person name="Perotto S."/>
        </authorList>
    </citation>
    <scope>NUCLEOTIDE SEQUENCE [LARGE SCALE GENOMIC DNA]</scope>
    <source>
        <strain evidence="14 15">UAMH 7357</strain>
    </source>
</reference>
<comment type="catalytic activity">
    <reaction evidence="11">
        <text>a 1,2-diacyl-sn-glycero-3-phosphoethanolamine(in) = a 1,2-diacyl-sn-glycero-3-phosphoethanolamine(out)</text>
        <dbReference type="Rhea" id="RHEA:38895"/>
        <dbReference type="ChEBI" id="CHEBI:64612"/>
    </reaction>
</comment>
<evidence type="ECO:0000256" key="8">
    <source>
        <dbReference type="ARBA" id="ARBA00023055"/>
    </source>
</evidence>
<feature type="compositionally biased region" description="Low complexity" evidence="13">
    <location>
        <begin position="675"/>
        <end position="687"/>
    </location>
</feature>
<dbReference type="PANTHER" id="PTHR13190">
    <property type="entry name" value="AUTOPHAGY-RELATED 2, ISOFORM A"/>
    <property type="match status" value="1"/>
</dbReference>
<feature type="region of interest" description="Disordered" evidence="13">
    <location>
        <begin position="107"/>
        <end position="151"/>
    </location>
</feature>
<keyword evidence="6" id="KW-0256">Endoplasmic reticulum</keyword>
<feature type="compositionally biased region" description="Polar residues" evidence="13">
    <location>
        <begin position="277"/>
        <end position="286"/>
    </location>
</feature>
<feature type="compositionally biased region" description="Polar residues" evidence="13">
    <location>
        <begin position="657"/>
        <end position="674"/>
    </location>
</feature>